<sequence length="226" mass="26141">MVDDSEFEFDTDVPNRLISQYFGDDNIRPVSKVEFVEKFKKVWLYECCSRVDPKIATKVGNRIPRLLNWKTNDDHPRYENLIQGMFSNVKNPLVFRNIVPTLRELSILELPPPFVESHLVYDREGQYYKFEVASHVPPQQVSQYQTPSRMSEHAAHVQTHVEFLSGGKGIANSNIDTELLCNRYASILWDYVMKKIEVDSMSDDEAPPRKIKSIVESNSSDRIVLS</sequence>
<name>A0ABS8UMN5_DATST</name>
<keyword evidence="2" id="KW-1185">Reference proteome</keyword>
<dbReference type="Proteomes" id="UP000823775">
    <property type="component" value="Unassembled WGS sequence"/>
</dbReference>
<dbReference type="PANTHER" id="PTHR48302">
    <property type="entry name" value="ULP1 PROTEASE FAMILY, C-TERMINAL CATALYTIC DOMAIN CONTAINING PROTEIN"/>
    <property type="match status" value="1"/>
</dbReference>
<evidence type="ECO:0000313" key="2">
    <source>
        <dbReference type="Proteomes" id="UP000823775"/>
    </source>
</evidence>
<gene>
    <name evidence="1" type="ORF">HAX54_018635</name>
</gene>
<protein>
    <submittedName>
        <fullName evidence="1">Uncharacterized protein</fullName>
    </submittedName>
</protein>
<organism evidence="1 2">
    <name type="scientific">Datura stramonium</name>
    <name type="common">Jimsonweed</name>
    <name type="synonym">Common thornapple</name>
    <dbReference type="NCBI Taxonomy" id="4076"/>
    <lineage>
        <taxon>Eukaryota</taxon>
        <taxon>Viridiplantae</taxon>
        <taxon>Streptophyta</taxon>
        <taxon>Embryophyta</taxon>
        <taxon>Tracheophyta</taxon>
        <taxon>Spermatophyta</taxon>
        <taxon>Magnoliopsida</taxon>
        <taxon>eudicotyledons</taxon>
        <taxon>Gunneridae</taxon>
        <taxon>Pentapetalae</taxon>
        <taxon>asterids</taxon>
        <taxon>lamiids</taxon>
        <taxon>Solanales</taxon>
        <taxon>Solanaceae</taxon>
        <taxon>Solanoideae</taxon>
        <taxon>Datureae</taxon>
        <taxon>Datura</taxon>
    </lineage>
</organism>
<accession>A0ABS8UMN5</accession>
<evidence type="ECO:0000313" key="1">
    <source>
        <dbReference type="EMBL" id="MCD9560154.1"/>
    </source>
</evidence>
<comment type="caution">
    <text evidence="1">The sequence shown here is derived from an EMBL/GenBank/DDBJ whole genome shotgun (WGS) entry which is preliminary data.</text>
</comment>
<dbReference type="PANTHER" id="PTHR48302:SF2">
    <property type="entry name" value="DUF1985 DOMAIN-CONTAINING PROTEIN"/>
    <property type="match status" value="1"/>
</dbReference>
<dbReference type="EMBL" id="JACEIK010002277">
    <property type="protein sequence ID" value="MCD9560154.1"/>
    <property type="molecule type" value="Genomic_DNA"/>
</dbReference>
<reference evidence="1 2" key="1">
    <citation type="journal article" date="2021" name="BMC Genomics">
        <title>Datura genome reveals duplications of psychoactive alkaloid biosynthetic genes and high mutation rate following tissue culture.</title>
        <authorList>
            <person name="Rajewski A."/>
            <person name="Carter-House D."/>
            <person name="Stajich J."/>
            <person name="Litt A."/>
        </authorList>
    </citation>
    <scope>NUCLEOTIDE SEQUENCE [LARGE SCALE GENOMIC DNA]</scope>
    <source>
        <strain evidence="1">AR-01</strain>
    </source>
</reference>
<proteinExistence type="predicted"/>